<protein>
    <recommendedName>
        <fullName evidence="5">Par3/HAL N-terminal domain-containing protein</fullName>
    </recommendedName>
</protein>
<comment type="caution">
    <text evidence="6">The sequence shown here is derived from an EMBL/GenBank/DDBJ whole genome shotgun (WGS) entry which is preliminary data.</text>
</comment>
<feature type="region of interest" description="Disordered" evidence="4">
    <location>
        <begin position="114"/>
        <end position="134"/>
    </location>
</feature>
<dbReference type="GO" id="GO:0008104">
    <property type="term" value="P:intracellular protein localization"/>
    <property type="evidence" value="ECO:0007669"/>
    <property type="project" value="TreeGrafter"/>
</dbReference>
<accession>A0AB34HBP4</accession>
<dbReference type="GO" id="GO:0051301">
    <property type="term" value="P:cell division"/>
    <property type="evidence" value="ECO:0007669"/>
    <property type="project" value="UniProtKB-KW"/>
</dbReference>
<dbReference type="GO" id="GO:0045197">
    <property type="term" value="P:establishment or maintenance of epithelial cell apical/basal polarity"/>
    <property type="evidence" value="ECO:0007669"/>
    <property type="project" value="TreeGrafter"/>
</dbReference>
<keyword evidence="2" id="KW-0677">Repeat</keyword>
<reference evidence="6 7" key="1">
    <citation type="submission" date="2022-11" db="EMBL/GenBank/DDBJ databases">
        <title>Whole genome sequence of Eschrichtius robustus ER-17-0199.</title>
        <authorList>
            <person name="Bruniche-Olsen A."/>
            <person name="Black A.N."/>
            <person name="Fields C.J."/>
            <person name="Walden K."/>
            <person name="Dewoody J.A."/>
        </authorList>
    </citation>
    <scope>NUCLEOTIDE SEQUENCE [LARGE SCALE GENOMIC DNA]</scope>
    <source>
        <strain evidence="6">ER-17-0199</strain>
        <tissue evidence="6">Blubber</tissue>
    </source>
</reference>
<dbReference type="EMBL" id="JAIQCJ010001564">
    <property type="protein sequence ID" value="KAJ8788832.1"/>
    <property type="molecule type" value="Genomic_DNA"/>
</dbReference>
<dbReference type="InterPro" id="IPR021922">
    <property type="entry name" value="Par3/HAL_N"/>
</dbReference>
<keyword evidence="1" id="KW-0132">Cell division</keyword>
<dbReference type="Proteomes" id="UP001159641">
    <property type="component" value="Unassembled WGS sequence"/>
</dbReference>
<feature type="domain" description="Par3/HAL N-terminal" evidence="5">
    <location>
        <begin position="1"/>
        <end position="41"/>
    </location>
</feature>
<dbReference type="GO" id="GO:0035091">
    <property type="term" value="F:phosphatidylinositol binding"/>
    <property type="evidence" value="ECO:0007669"/>
    <property type="project" value="TreeGrafter"/>
</dbReference>
<dbReference type="GO" id="GO:0005938">
    <property type="term" value="C:cell cortex"/>
    <property type="evidence" value="ECO:0007669"/>
    <property type="project" value="TreeGrafter"/>
</dbReference>
<proteinExistence type="predicted"/>
<dbReference type="GO" id="GO:0005912">
    <property type="term" value="C:adherens junction"/>
    <property type="evidence" value="ECO:0007669"/>
    <property type="project" value="TreeGrafter"/>
</dbReference>
<evidence type="ECO:0000259" key="5">
    <source>
        <dbReference type="Pfam" id="PF12053"/>
    </source>
</evidence>
<feature type="compositionally biased region" description="Basic and acidic residues" evidence="4">
    <location>
        <begin position="114"/>
        <end position="132"/>
    </location>
</feature>
<dbReference type="AlphaFoldDB" id="A0AB34HBP4"/>
<name>A0AB34HBP4_ESCRO</name>
<dbReference type="PANTHER" id="PTHR16484:SF10">
    <property type="entry name" value="PARTITIONING DEFECTIVE 3 HOMOLOG"/>
    <property type="match status" value="1"/>
</dbReference>
<evidence type="ECO:0000256" key="3">
    <source>
        <dbReference type="ARBA" id="ARBA00023306"/>
    </source>
</evidence>
<dbReference type="GO" id="GO:0051660">
    <property type="term" value="P:establishment of centrosome localization"/>
    <property type="evidence" value="ECO:0007669"/>
    <property type="project" value="TreeGrafter"/>
</dbReference>
<evidence type="ECO:0000256" key="2">
    <source>
        <dbReference type="ARBA" id="ARBA00022737"/>
    </source>
</evidence>
<evidence type="ECO:0000256" key="1">
    <source>
        <dbReference type="ARBA" id="ARBA00022618"/>
    </source>
</evidence>
<dbReference type="PANTHER" id="PTHR16484">
    <property type="entry name" value="PARTITIONING DEFECTIVE 3 RELATED"/>
    <property type="match status" value="1"/>
</dbReference>
<dbReference type="GO" id="GO:0043296">
    <property type="term" value="C:apical junction complex"/>
    <property type="evidence" value="ECO:0007669"/>
    <property type="project" value="TreeGrafter"/>
</dbReference>
<dbReference type="InterPro" id="IPR052213">
    <property type="entry name" value="PAR3"/>
</dbReference>
<keyword evidence="3" id="KW-0131">Cell cycle</keyword>
<evidence type="ECO:0000313" key="7">
    <source>
        <dbReference type="Proteomes" id="UP001159641"/>
    </source>
</evidence>
<dbReference type="GO" id="GO:0000226">
    <property type="term" value="P:microtubule cytoskeleton organization"/>
    <property type="evidence" value="ECO:0007669"/>
    <property type="project" value="TreeGrafter"/>
</dbReference>
<keyword evidence="7" id="KW-1185">Reference proteome</keyword>
<gene>
    <name evidence="6" type="ORF">J1605_005128</name>
</gene>
<organism evidence="6 7">
    <name type="scientific">Eschrichtius robustus</name>
    <name type="common">California gray whale</name>
    <name type="synonym">Eschrichtius gibbosus</name>
    <dbReference type="NCBI Taxonomy" id="9764"/>
    <lineage>
        <taxon>Eukaryota</taxon>
        <taxon>Metazoa</taxon>
        <taxon>Chordata</taxon>
        <taxon>Craniata</taxon>
        <taxon>Vertebrata</taxon>
        <taxon>Euteleostomi</taxon>
        <taxon>Mammalia</taxon>
        <taxon>Eutheria</taxon>
        <taxon>Laurasiatheria</taxon>
        <taxon>Artiodactyla</taxon>
        <taxon>Whippomorpha</taxon>
        <taxon>Cetacea</taxon>
        <taxon>Mysticeti</taxon>
        <taxon>Eschrichtiidae</taxon>
        <taxon>Eschrichtius</taxon>
    </lineage>
</organism>
<dbReference type="Pfam" id="PF12053">
    <property type="entry name" value="Par3_HAL_N_term"/>
    <property type="match status" value="1"/>
</dbReference>
<dbReference type="GO" id="GO:0016324">
    <property type="term" value="C:apical plasma membrane"/>
    <property type="evidence" value="ECO:0007669"/>
    <property type="project" value="TreeGrafter"/>
</dbReference>
<dbReference type="GO" id="GO:0007155">
    <property type="term" value="P:cell adhesion"/>
    <property type="evidence" value="ECO:0007669"/>
    <property type="project" value="TreeGrafter"/>
</dbReference>
<evidence type="ECO:0000313" key="6">
    <source>
        <dbReference type="EMBL" id="KAJ8788832.1"/>
    </source>
</evidence>
<evidence type="ECO:0000256" key="4">
    <source>
        <dbReference type="SAM" id="MobiDB-lite"/>
    </source>
</evidence>
<dbReference type="Gene3D" id="3.10.20.90">
    <property type="entry name" value="Phosphatidylinositol 3-kinase Catalytic Subunit, Chain A, domain 1"/>
    <property type="match status" value="1"/>
</dbReference>
<sequence length="173" mass="18745">MKVTVCFGRTRVVVPCGDGHMKVFSLIQQAVTRYRKAIAKARGRRPGEGTFLVEQSSLRVLREWLARLCLWAPAGQWEPLVRARQGSRADGGAARGPTRSHWLAIVSGAQHLGDREAPEHGSLKEHSPEIGHRISSFPAGMSPLTCLPRAPCGAGAARGPGLELSSFPFFPVE</sequence>
<dbReference type="GO" id="GO:0030010">
    <property type="term" value="P:establishment of cell polarity"/>
    <property type="evidence" value="ECO:0007669"/>
    <property type="project" value="TreeGrafter"/>
</dbReference>